<accession>D5P7F2</accession>
<evidence type="ECO:0000313" key="1">
    <source>
        <dbReference type="EMBL" id="EFG77967.1"/>
    </source>
</evidence>
<protein>
    <submittedName>
        <fullName evidence="1">Uncharacterized protein</fullName>
    </submittedName>
</protein>
<dbReference type="eggNOG" id="ENOG5032YPW">
    <property type="taxonomic scope" value="Bacteria"/>
</dbReference>
<keyword evidence="2" id="KW-1185">Reference proteome</keyword>
<comment type="caution">
    <text evidence="1">The sequence shown here is derived from an EMBL/GenBank/DDBJ whole genome shotgun (WGS) entry which is preliminary data.</text>
</comment>
<reference evidence="1 2" key="1">
    <citation type="submission" date="2010-04" db="EMBL/GenBank/DDBJ databases">
        <authorList>
            <person name="Muzny D."/>
            <person name="Qin X."/>
            <person name="Deng J."/>
            <person name="Jiang H."/>
            <person name="Liu Y."/>
            <person name="Qu J."/>
            <person name="Song X.-Z."/>
            <person name="Zhang L."/>
            <person name="Thornton R."/>
            <person name="Coyle M."/>
            <person name="Francisco L."/>
            <person name="Jackson L."/>
            <person name="Javaid M."/>
            <person name="Korchina V."/>
            <person name="Kovar C."/>
            <person name="Mata R."/>
            <person name="Mathew T."/>
            <person name="Ngo R."/>
            <person name="Nguyen L."/>
            <person name="Nguyen N."/>
            <person name="Okwuonu G."/>
            <person name="Ongeri F."/>
            <person name="Pham C."/>
            <person name="Simmons D."/>
            <person name="Wilczek-Boney K."/>
            <person name="Hale W."/>
            <person name="Jakkamsetti A."/>
            <person name="Pham P."/>
            <person name="Ruth R."/>
            <person name="San Lucas F."/>
            <person name="Warren J."/>
            <person name="Zhang J."/>
            <person name="Zhao Z."/>
            <person name="Zhou C."/>
            <person name="Zhu D."/>
            <person name="Lee S."/>
            <person name="Bess C."/>
            <person name="Blankenburg K."/>
            <person name="Forbes L."/>
            <person name="Fu Q."/>
            <person name="Gubbala S."/>
            <person name="Hirani K."/>
            <person name="Jayaseelan J.C."/>
            <person name="Lara F."/>
            <person name="Munidasa M."/>
            <person name="Palculict T."/>
            <person name="Patil S."/>
            <person name="Pu L.-L."/>
            <person name="Saada N."/>
            <person name="Tang L."/>
            <person name="Weissenberger G."/>
            <person name="Zhu Y."/>
            <person name="Hemphill L."/>
            <person name="Shang Y."/>
            <person name="Youmans B."/>
            <person name="Ayvaz T."/>
            <person name="Ross M."/>
            <person name="Santibanez J."/>
            <person name="Aqrawi P."/>
            <person name="Gross S."/>
            <person name="Joshi V."/>
            <person name="Fowler G."/>
            <person name="Nazareth L."/>
            <person name="Reid J."/>
            <person name="Worley K."/>
            <person name="Petrosino J."/>
            <person name="Highlander S."/>
            <person name="Gibbs R."/>
        </authorList>
    </citation>
    <scope>NUCLEOTIDE SEQUENCE [LARGE SCALE GENOMIC DNA]</scope>
    <source>
        <strain evidence="1 2">ATCC BAA-614</strain>
    </source>
</reference>
<name>D5P7F2_9MYCO</name>
<dbReference type="Pfam" id="PF19827">
    <property type="entry name" value="DUF6308"/>
    <property type="match status" value="1"/>
</dbReference>
<evidence type="ECO:0000313" key="2">
    <source>
        <dbReference type="Proteomes" id="UP000003653"/>
    </source>
</evidence>
<gene>
    <name evidence="1" type="ORF">HMPREF0591_2096</name>
</gene>
<dbReference type="HOGENOM" id="CLU_1119218_0_0_11"/>
<dbReference type="EMBL" id="ADNV01000199">
    <property type="protein sequence ID" value="EFG77967.1"/>
    <property type="molecule type" value="Genomic_DNA"/>
</dbReference>
<dbReference type="Proteomes" id="UP000003653">
    <property type="component" value="Unassembled WGS sequence"/>
</dbReference>
<dbReference type="RefSeq" id="WP_007170963.1">
    <property type="nucleotide sequence ID" value="NZ_GG770557.1"/>
</dbReference>
<dbReference type="InterPro" id="IPR046275">
    <property type="entry name" value="DUF6308"/>
</dbReference>
<dbReference type="AlphaFoldDB" id="D5P7F2"/>
<sequence>MTLEEFSVRLLQKGPTPEQTEHAVLETERALNDRQAAHWLHTYYSETGNYAGSTFLTLEPIEPFRVTPTDLFAASLLSVKIHPSATRRILSKELQDRLTELLRAIPPAADLATADLKVWRAADELYQTCKYAFGKNPWVTASKLCSRKRPQFFPVRDEVVTIKRLGAGKDRLTDWQVYKHLMKTGPIVERLHQLEREVCARSGVLALDPPLRILDVLLWMSTPKATDEARRLLDGQDPSNSTRTLKFE</sequence>
<organism evidence="1 2">
    <name type="scientific">Mycobacterium parascrofulaceum ATCC BAA-614</name>
    <dbReference type="NCBI Taxonomy" id="525368"/>
    <lineage>
        <taxon>Bacteria</taxon>
        <taxon>Bacillati</taxon>
        <taxon>Actinomycetota</taxon>
        <taxon>Actinomycetes</taxon>
        <taxon>Mycobacteriales</taxon>
        <taxon>Mycobacteriaceae</taxon>
        <taxon>Mycobacterium</taxon>
        <taxon>Mycobacterium simiae complex</taxon>
    </lineage>
</organism>
<proteinExistence type="predicted"/>